<keyword evidence="8 11" id="KW-0408">Iron</keyword>
<protein>
    <recommendedName>
        <fullName evidence="3">Succinate dehydrogenase cytochrome b556 subunit</fullName>
    </recommendedName>
</protein>
<dbReference type="GO" id="GO:0016020">
    <property type="term" value="C:membrane"/>
    <property type="evidence" value="ECO:0007669"/>
    <property type="project" value="UniProtKB-SubCell"/>
</dbReference>
<gene>
    <name evidence="13" type="primary">sdhC</name>
    <name evidence="13" type="ORF">DI551_03205</name>
</gene>
<dbReference type="GO" id="GO:0046872">
    <property type="term" value="F:metal ion binding"/>
    <property type="evidence" value="ECO:0007669"/>
    <property type="project" value="UniProtKB-KW"/>
</dbReference>
<dbReference type="PROSITE" id="PS01001">
    <property type="entry name" value="SDH_CYT_2"/>
    <property type="match status" value="1"/>
</dbReference>
<evidence type="ECO:0000313" key="13">
    <source>
        <dbReference type="EMBL" id="PZQ47457.1"/>
    </source>
</evidence>
<evidence type="ECO:0000256" key="8">
    <source>
        <dbReference type="ARBA" id="ARBA00023004"/>
    </source>
</evidence>
<dbReference type="GO" id="GO:0006099">
    <property type="term" value="P:tricarboxylic acid cycle"/>
    <property type="evidence" value="ECO:0007669"/>
    <property type="project" value="InterPro"/>
</dbReference>
<evidence type="ECO:0000256" key="9">
    <source>
        <dbReference type="ARBA" id="ARBA00023136"/>
    </source>
</evidence>
<feature type="transmembrane region" description="Helical" evidence="12">
    <location>
        <begin position="38"/>
        <end position="59"/>
    </location>
</feature>
<comment type="subcellular location">
    <subcellularLocation>
        <location evidence="1">Membrane</location>
        <topology evidence="1">Multi-pass membrane protein</topology>
    </subcellularLocation>
</comment>
<evidence type="ECO:0000256" key="1">
    <source>
        <dbReference type="ARBA" id="ARBA00004141"/>
    </source>
</evidence>
<evidence type="ECO:0000256" key="5">
    <source>
        <dbReference type="ARBA" id="ARBA00022692"/>
    </source>
</evidence>
<evidence type="ECO:0000313" key="14">
    <source>
        <dbReference type="Proteomes" id="UP000249417"/>
    </source>
</evidence>
<dbReference type="EMBL" id="QFQB01000012">
    <property type="protein sequence ID" value="PZQ47457.1"/>
    <property type="molecule type" value="Genomic_DNA"/>
</dbReference>
<feature type="transmembrane region" description="Helical" evidence="12">
    <location>
        <begin position="111"/>
        <end position="133"/>
    </location>
</feature>
<dbReference type="PANTHER" id="PTHR10978:SF5">
    <property type="entry name" value="SUCCINATE DEHYDROGENASE CYTOCHROME B560 SUBUNIT, MITOCHONDRIAL"/>
    <property type="match status" value="1"/>
</dbReference>
<evidence type="ECO:0000256" key="6">
    <source>
        <dbReference type="ARBA" id="ARBA00022723"/>
    </source>
</evidence>
<dbReference type="SUPFAM" id="SSF81343">
    <property type="entry name" value="Fumarate reductase respiratory complex transmembrane subunits"/>
    <property type="match status" value="1"/>
</dbReference>
<sequence>MSDTPLKDEPKTYPRPLSPHLQVYRLPMTALMSITHRMTGVALAAGCVLITAFLVTAAIDEELFEAVRDFSITHVGTAILFAWSLALYYHLCNGIRHLIWDTVHLLDEKKAMAAGWVVLLAAAGLTAATWYFASIY</sequence>
<evidence type="ECO:0000256" key="3">
    <source>
        <dbReference type="ARBA" id="ARBA00020076"/>
    </source>
</evidence>
<dbReference type="PANTHER" id="PTHR10978">
    <property type="entry name" value="SUCCINATE DEHYDROGENASE CYTOCHROME B560 SUBUNIT"/>
    <property type="match status" value="1"/>
</dbReference>
<keyword evidence="9 12" id="KW-0472">Membrane</keyword>
<dbReference type="Proteomes" id="UP000249417">
    <property type="component" value="Unassembled WGS sequence"/>
</dbReference>
<keyword evidence="5 12" id="KW-0812">Transmembrane</keyword>
<comment type="similarity">
    <text evidence="2">Belongs to the cytochrome b560 family.</text>
</comment>
<keyword evidence="7 12" id="KW-1133">Transmembrane helix</keyword>
<evidence type="ECO:0000256" key="2">
    <source>
        <dbReference type="ARBA" id="ARBA00007244"/>
    </source>
</evidence>
<comment type="cofactor">
    <cofactor evidence="11">
        <name>heme</name>
        <dbReference type="ChEBI" id="CHEBI:30413"/>
    </cofactor>
    <text evidence="11">The heme is bound between the two transmembrane subunits.</text>
</comment>
<evidence type="ECO:0000256" key="4">
    <source>
        <dbReference type="ARBA" id="ARBA00022617"/>
    </source>
</evidence>
<dbReference type="PIRSF" id="PIRSF000178">
    <property type="entry name" value="SDH_cyt_b560"/>
    <property type="match status" value="1"/>
</dbReference>
<dbReference type="CDD" id="cd03499">
    <property type="entry name" value="SQR_TypeC_SdhC"/>
    <property type="match status" value="1"/>
</dbReference>
<proteinExistence type="inferred from homology"/>
<evidence type="ECO:0000256" key="11">
    <source>
        <dbReference type="PIRSR" id="PIRSR000178-1"/>
    </source>
</evidence>
<comment type="subunit">
    <text evidence="10">Part of an enzyme complex containing four subunits: a flavoprotein, an iron-sulfur protein, plus two membrane-anchoring proteins, SdhC and SdhD. The complex can form homotrimers.</text>
</comment>
<dbReference type="InterPro" id="IPR000701">
    <property type="entry name" value="SuccDH_FuR_B_TM-su"/>
</dbReference>
<dbReference type="PROSITE" id="PS01000">
    <property type="entry name" value="SDH_CYT_1"/>
    <property type="match status" value="1"/>
</dbReference>
<keyword evidence="6 11" id="KW-0479">Metal-binding</keyword>
<name>A0A2W5PRY1_9BACT</name>
<keyword evidence="4 11" id="KW-0349">Heme</keyword>
<dbReference type="InterPro" id="IPR014314">
    <property type="entry name" value="Succ_DH_cytb556"/>
</dbReference>
<dbReference type="Gene3D" id="1.20.1300.10">
    <property type="entry name" value="Fumarate reductase/succinate dehydrogenase, transmembrane subunit"/>
    <property type="match status" value="1"/>
</dbReference>
<dbReference type="Pfam" id="PF01127">
    <property type="entry name" value="Sdh_cyt"/>
    <property type="match status" value="1"/>
</dbReference>
<dbReference type="GO" id="GO:0009055">
    <property type="term" value="F:electron transfer activity"/>
    <property type="evidence" value="ECO:0007669"/>
    <property type="project" value="InterPro"/>
</dbReference>
<feature type="binding site" description="axial binding residue" evidence="11">
    <location>
        <position position="90"/>
    </location>
    <ligand>
        <name>heme</name>
        <dbReference type="ChEBI" id="CHEBI:30413"/>
        <note>ligand shared with second transmembrane subunit</note>
    </ligand>
    <ligandPart>
        <name>Fe</name>
        <dbReference type="ChEBI" id="CHEBI:18248"/>
    </ligandPart>
</feature>
<dbReference type="InterPro" id="IPR018495">
    <property type="entry name" value="Succ_DH_cyt_bsu_CS"/>
</dbReference>
<organism evidence="13 14">
    <name type="scientific">Micavibrio aeruginosavorus</name>
    <dbReference type="NCBI Taxonomy" id="349221"/>
    <lineage>
        <taxon>Bacteria</taxon>
        <taxon>Pseudomonadati</taxon>
        <taxon>Bdellovibrionota</taxon>
        <taxon>Bdellovibrionia</taxon>
        <taxon>Bdellovibrionales</taxon>
        <taxon>Pseudobdellovibrionaceae</taxon>
        <taxon>Micavibrio</taxon>
    </lineage>
</organism>
<evidence type="ECO:0000256" key="7">
    <source>
        <dbReference type="ARBA" id="ARBA00022989"/>
    </source>
</evidence>
<reference evidence="13 14" key="1">
    <citation type="submission" date="2017-08" db="EMBL/GenBank/DDBJ databases">
        <title>Infants hospitalized years apart are colonized by the same room-sourced microbial strains.</title>
        <authorList>
            <person name="Brooks B."/>
            <person name="Olm M.R."/>
            <person name="Firek B.A."/>
            <person name="Baker R."/>
            <person name="Thomas B.C."/>
            <person name="Morowitz M.J."/>
            <person name="Banfield J.F."/>
        </authorList>
    </citation>
    <scope>NUCLEOTIDE SEQUENCE [LARGE SCALE GENOMIC DNA]</scope>
    <source>
        <strain evidence="13">S2_005_002_R2_29</strain>
    </source>
</reference>
<dbReference type="NCBIfam" id="TIGR02970">
    <property type="entry name" value="succ_dehyd_cytB"/>
    <property type="match status" value="1"/>
</dbReference>
<dbReference type="InterPro" id="IPR034804">
    <property type="entry name" value="SQR/QFR_C/D"/>
</dbReference>
<evidence type="ECO:0000256" key="12">
    <source>
        <dbReference type="SAM" id="Phobius"/>
    </source>
</evidence>
<dbReference type="AlphaFoldDB" id="A0A2W5PRY1"/>
<comment type="caution">
    <text evidence="13">The sequence shown here is derived from an EMBL/GenBank/DDBJ whole genome shotgun (WGS) entry which is preliminary data.</text>
</comment>
<feature type="transmembrane region" description="Helical" evidence="12">
    <location>
        <begin position="71"/>
        <end position="91"/>
    </location>
</feature>
<accession>A0A2W5PRY1</accession>
<evidence type="ECO:0000256" key="10">
    <source>
        <dbReference type="ARBA" id="ARBA00025912"/>
    </source>
</evidence>